<reference evidence="1 4" key="2">
    <citation type="submission" date="2016-08" db="EMBL/GenBank/DDBJ databases">
        <title>Evolution of the type three secretion system and type three effector repertoires in Xanthomonas.</title>
        <authorList>
            <person name="Merda D."/>
            <person name="Briand M."/>
            <person name="Bosis E."/>
            <person name="Rousseau C."/>
            <person name="Portier P."/>
            <person name="Jacques M.-A."/>
            <person name="Fischer-Le Saux M."/>
        </authorList>
    </citation>
    <scope>NUCLEOTIDE SEQUENCE [LARGE SCALE GENOMIC DNA]</scope>
    <source>
        <strain evidence="1 4">CFBP1976</strain>
    </source>
</reference>
<keyword evidence="4" id="KW-1185">Reference proteome</keyword>
<dbReference type="SUPFAM" id="SSF46785">
    <property type="entry name" value="Winged helix' DNA-binding domain"/>
    <property type="match status" value="1"/>
</dbReference>
<gene>
    <name evidence="2" type="ORF">XBLMG947_2464</name>
    <name evidence="1" type="ORF">XbrCFBP1976_19405</name>
</gene>
<dbReference type="EMBL" id="MDCE01000042">
    <property type="protein sequence ID" value="PPV04983.1"/>
    <property type="molecule type" value="Genomic_DNA"/>
</dbReference>
<dbReference type="InterPro" id="IPR036390">
    <property type="entry name" value="WH_DNA-bd_sf"/>
</dbReference>
<accession>A0A1C3NMX1</accession>
<dbReference type="Proteomes" id="UP000239710">
    <property type="component" value="Unassembled WGS sequence"/>
</dbReference>
<evidence type="ECO:0000313" key="3">
    <source>
        <dbReference type="Proteomes" id="UP000092503"/>
    </source>
</evidence>
<evidence type="ECO:0008006" key="5">
    <source>
        <dbReference type="Google" id="ProtNLM"/>
    </source>
</evidence>
<name>A0A1C3NMX1_9XANT</name>
<dbReference type="AlphaFoldDB" id="A0A1C3NMX1"/>
<sequence>MQRRAISERCLSADPQLTAQLLQALADTRDGVSLARLCKQLGVRMSVLLRTLAWLGTANLDGQPGPDWVRVEERGEQQFAVLTPVGLAEHAQRAAAQASQAG</sequence>
<evidence type="ECO:0000313" key="1">
    <source>
        <dbReference type="EMBL" id="PPV04983.1"/>
    </source>
</evidence>
<organism evidence="2 3">
    <name type="scientific">Xanthomonas bromi</name>
    <dbReference type="NCBI Taxonomy" id="56449"/>
    <lineage>
        <taxon>Bacteria</taxon>
        <taxon>Pseudomonadati</taxon>
        <taxon>Pseudomonadota</taxon>
        <taxon>Gammaproteobacteria</taxon>
        <taxon>Lysobacterales</taxon>
        <taxon>Lysobacteraceae</taxon>
        <taxon>Xanthomonas</taxon>
    </lineage>
</organism>
<dbReference type="OrthoDB" id="6026284at2"/>
<dbReference type="EMBL" id="FLTX01000038">
    <property type="protein sequence ID" value="SBV51674.1"/>
    <property type="molecule type" value="Genomic_DNA"/>
</dbReference>
<evidence type="ECO:0000313" key="4">
    <source>
        <dbReference type="Proteomes" id="UP000239710"/>
    </source>
</evidence>
<reference evidence="2 3" key="1">
    <citation type="submission" date="2016-06" db="EMBL/GenBank/DDBJ databases">
        <authorList>
            <person name="Kjaerup R.B."/>
            <person name="Dalgaard T.S."/>
            <person name="Juul-Madsen H.R."/>
        </authorList>
    </citation>
    <scope>NUCLEOTIDE SEQUENCE [LARGE SCALE GENOMIC DNA]</scope>
    <source>
        <strain evidence="2">LMG947</strain>
    </source>
</reference>
<evidence type="ECO:0000313" key="2">
    <source>
        <dbReference type="EMBL" id="SBV51674.1"/>
    </source>
</evidence>
<dbReference type="InterPro" id="IPR036388">
    <property type="entry name" value="WH-like_DNA-bd_sf"/>
</dbReference>
<proteinExistence type="predicted"/>
<dbReference type="Proteomes" id="UP000092503">
    <property type="component" value="Unassembled WGS sequence"/>
</dbReference>
<dbReference type="Gene3D" id="1.10.10.10">
    <property type="entry name" value="Winged helix-like DNA-binding domain superfamily/Winged helix DNA-binding domain"/>
    <property type="match status" value="1"/>
</dbReference>
<protein>
    <recommendedName>
        <fullName evidence="5">Transcriptional regulator</fullName>
    </recommendedName>
</protein>
<dbReference type="STRING" id="56449.XBLMG947_2464"/>